<dbReference type="PROSITE" id="PS50026">
    <property type="entry name" value="EGF_3"/>
    <property type="match status" value="4"/>
</dbReference>
<dbReference type="SMART" id="SM00179">
    <property type="entry name" value="EGF_CA"/>
    <property type="match status" value="4"/>
</dbReference>
<feature type="domain" description="EGF-like" evidence="10">
    <location>
        <begin position="248"/>
        <end position="288"/>
    </location>
</feature>
<dbReference type="Proteomes" id="UP001159405">
    <property type="component" value="Unassembled WGS sequence"/>
</dbReference>
<dbReference type="InterPro" id="IPR024731">
    <property type="entry name" value="NELL2-like_EGF"/>
</dbReference>
<dbReference type="SUPFAM" id="SSF57184">
    <property type="entry name" value="Growth factor receptor domain"/>
    <property type="match status" value="1"/>
</dbReference>
<dbReference type="InterPro" id="IPR000152">
    <property type="entry name" value="EGF-type_Asp/Asn_hydroxyl_site"/>
</dbReference>
<keyword evidence="3" id="KW-0677">Repeat</keyword>
<evidence type="ECO:0000256" key="7">
    <source>
        <dbReference type="PROSITE-ProRule" id="PRU00076"/>
    </source>
</evidence>
<comment type="caution">
    <text evidence="7">Lacks conserved residue(s) required for the propagation of feature annotation.</text>
</comment>
<reference evidence="11 12" key="1">
    <citation type="submission" date="2022-05" db="EMBL/GenBank/DDBJ databases">
        <authorList>
            <consortium name="Genoscope - CEA"/>
            <person name="William W."/>
        </authorList>
    </citation>
    <scope>NUCLEOTIDE SEQUENCE [LARGE SCALE GENOMIC DNA]</scope>
</reference>
<keyword evidence="9" id="KW-0472">Membrane</keyword>
<feature type="domain" description="EGF-like" evidence="10">
    <location>
        <begin position="207"/>
        <end position="247"/>
    </location>
</feature>
<evidence type="ECO:0000256" key="2">
    <source>
        <dbReference type="ARBA" id="ARBA00022729"/>
    </source>
</evidence>
<dbReference type="CDD" id="cd00054">
    <property type="entry name" value="EGF_CA"/>
    <property type="match status" value="3"/>
</dbReference>
<feature type="region of interest" description="Disordered" evidence="8">
    <location>
        <begin position="45"/>
        <end position="69"/>
    </location>
</feature>
<proteinExistence type="predicted"/>
<accession>A0ABN8Q599</accession>
<dbReference type="InterPro" id="IPR000742">
    <property type="entry name" value="EGF"/>
</dbReference>
<keyword evidence="1 7" id="KW-0245">EGF-like domain</keyword>
<evidence type="ECO:0000259" key="10">
    <source>
        <dbReference type="PROSITE" id="PS50026"/>
    </source>
</evidence>
<feature type="domain" description="EGF-like" evidence="10">
    <location>
        <begin position="166"/>
        <end position="206"/>
    </location>
</feature>
<keyword evidence="9" id="KW-0812">Transmembrane</keyword>
<feature type="domain" description="EGF-like" evidence="10">
    <location>
        <begin position="125"/>
        <end position="165"/>
    </location>
</feature>
<keyword evidence="4" id="KW-0106">Calcium</keyword>
<evidence type="ECO:0000256" key="1">
    <source>
        <dbReference type="ARBA" id="ARBA00022536"/>
    </source>
</evidence>
<name>A0ABN8Q599_9CNID</name>
<feature type="transmembrane region" description="Helical" evidence="9">
    <location>
        <begin position="79"/>
        <end position="104"/>
    </location>
</feature>
<evidence type="ECO:0000256" key="5">
    <source>
        <dbReference type="ARBA" id="ARBA00023157"/>
    </source>
</evidence>
<comment type="caution">
    <text evidence="11">The sequence shown here is derived from an EMBL/GenBank/DDBJ whole genome shotgun (WGS) entry which is preliminary data.</text>
</comment>
<evidence type="ECO:0000313" key="12">
    <source>
        <dbReference type="Proteomes" id="UP001159405"/>
    </source>
</evidence>
<evidence type="ECO:0000256" key="3">
    <source>
        <dbReference type="ARBA" id="ARBA00022737"/>
    </source>
</evidence>
<organism evidence="11 12">
    <name type="scientific">Porites lobata</name>
    <dbReference type="NCBI Taxonomy" id="104759"/>
    <lineage>
        <taxon>Eukaryota</taxon>
        <taxon>Metazoa</taxon>
        <taxon>Cnidaria</taxon>
        <taxon>Anthozoa</taxon>
        <taxon>Hexacorallia</taxon>
        <taxon>Scleractinia</taxon>
        <taxon>Fungiina</taxon>
        <taxon>Poritidae</taxon>
        <taxon>Porites</taxon>
    </lineage>
</organism>
<feature type="compositionally biased region" description="Polar residues" evidence="8">
    <location>
        <begin position="45"/>
        <end position="66"/>
    </location>
</feature>
<evidence type="ECO:0000313" key="11">
    <source>
        <dbReference type="EMBL" id="CAH3154920.1"/>
    </source>
</evidence>
<dbReference type="Gene3D" id="2.10.25.10">
    <property type="entry name" value="Laminin"/>
    <property type="match status" value="4"/>
</dbReference>
<protein>
    <recommendedName>
        <fullName evidence="10">EGF-like domain-containing protein</fullName>
    </recommendedName>
</protein>
<sequence>MYATPTGPERVYLELQPKTRIKVDEVYEHVVEDESGTDVAVQRVNMGNDNQDGSNRRQAPPKTSNVSRRDVRKIQRMQLLIVVAVVITFLTAVVCLVFIITIKWPRNTPAVSKQGAEEGTIQELNVEDCATNTQVCNRNAVCKTMEESSICICNPGYAGNGKICTDVNECTSNTHSCAIHAECENAIGSHSCTCRPGYTGNGKTCADIDECETNIYLCGANAICNNNMGSYNCSCSPGYFGNGQACLDVNECTTDAHSCNFNAYCNNTSGSYNCNCNPGFSGNGISCTAILRDLITARAALDTLEMEHHAALVQRAGLKTEISATLYSPKKRIHLRDITYASNSEQPYQSSNQRRRTPSF</sequence>
<dbReference type="PROSITE" id="PS00010">
    <property type="entry name" value="ASX_HYDROXYL"/>
    <property type="match status" value="2"/>
</dbReference>
<dbReference type="EMBL" id="CALNXK010000100">
    <property type="protein sequence ID" value="CAH3154920.1"/>
    <property type="molecule type" value="Genomic_DNA"/>
</dbReference>
<dbReference type="PROSITE" id="PS01186">
    <property type="entry name" value="EGF_2"/>
    <property type="match status" value="4"/>
</dbReference>
<evidence type="ECO:0000256" key="8">
    <source>
        <dbReference type="SAM" id="MobiDB-lite"/>
    </source>
</evidence>
<keyword evidence="6" id="KW-0325">Glycoprotein</keyword>
<keyword evidence="9" id="KW-1133">Transmembrane helix</keyword>
<dbReference type="PANTHER" id="PTHR24039:SF28">
    <property type="entry name" value="EGF-LIKE DOMAIN-CONTAINING PROTEIN"/>
    <property type="match status" value="1"/>
</dbReference>
<dbReference type="InterPro" id="IPR009030">
    <property type="entry name" value="Growth_fac_rcpt_cys_sf"/>
</dbReference>
<dbReference type="Pfam" id="PF12947">
    <property type="entry name" value="EGF_3"/>
    <property type="match status" value="4"/>
</dbReference>
<dbReference type="PANTHER" id="PTHR24039">
    <property type="entry name" value="FIBRILLIN-RELATED"/>
    <property type="match status" value="1"/>
</dbReference>
<dbReference type="PROSITE" id="PS01187">
    <property type="entry name" value="EGF_CA"/>
    <property type="match status" value="1"/>
</dbReference>
<keyword evidence="12" id="KW-1185">Reference proteome</keyword>
<evidence type="ECO:0000256" key="9">
    <source>
        <dbReference type="SAM" id="Phobius"/>
    </source>
</evidence>
<dbReference type="InterPro" id="IPR018097">
    <property type="entry name" value="EGF_Ca-bd_CS"/>
</dbReference>
<gene>
    <name evidence="11" type="ORF">PLOB_00001210</name>
</gene>
<dbReference type="SMART" id="SM00181">
    <property type="entry name" value="EGF"/>
    <property type="match status" value="4"/>
</dbReference>
<dbReference type="SUPFAM" id="SSF57196">
    <property type="entry name" value="EGF/Laminin"/>
    <property type="match status" value="1"/>
</dbReference>
<evidence type="ECO:0000256" key="6">
    <source>
        <dbReference type="ARBA" id="ARBA00023180"/>
    </source>
</evidence>
<keyword evidence="5" id="KW-1015">Disulfide bond</keyword>
<keyword evidence="2" id="KW-0732">Signal</keyword>
<dbReference type="InterPro" id="IPR001881">
    <property type="entry name" value="EGF-like_Ca-bd_dom"/>
</dbReference>
<evidence type="ECO:0000256" key="4">
    <source>
        <dbReference type="ARBA" id="ARBA00022837"/>
    </source>
</evidence>